<organism evidence="1 2">
    <name type="scientific">Caligus rogercresseyi</name>
    <name type="common">Sea louse</name>
    <dbReference type="NCBI Taxonomy" id="217165"/>
    <lineage>
        <taxon>Eukaryota</taxon>
        <taxon>Metazoa</taxon>
        <taxon>Ecdysozoa</taxon>
        <taxon>Arthropoda</taxon>
        <taxon>Crustacea</taxon>
        <taxon>Multicrustacea</taxon>
        <taxon>Hexanauplia</taxon>
        <taxon>Copepoda</taxon>
        <taxon>Siphonostomatoida</taxon>
        <taxon>Caligidae</taxon>
        <taxon>Caligus</taxon>
    </lineage>
</organism>
<dbReference type="AlphaFoldDB" id="A0A7T8GZJ2"/>
<proteinExistence type="predicted"/>
<dbReference type="Proteomes" id="UP000595437">
    <property type="component" value="Chromosome 9"/>
</dbReference>
<accession>A0A7T8GZJ2</accession>
<protein>
    <submittedName>
        <fullName evidence="1">Uncharacterized protein</fullName>
    </submittedName>
</protein>
<name>A0A7T8GZJ2_CALRO</name>
<dbReference type="EMBL" id="CP045898">
    <property type="protein sequence ID" value="QQP40612.1"/>
    <property type="molecule type" value="Genomic_DNA"/>
</dbReference>
<gene>
    <name evidence="1" type="ORF">FKW44_014722</name>
</gene>
<evidence type="ECO:0000313" key="2">
    <source>
        <dbReference type="Proteomes" id="UP000595437"/>
    </source>
</evidence>
<reference evidence="2" key="1">
    <citation type="submission" date="2021-01" db="EMBL/GenBank/DDBJ databases">
        <title>Caligus Genome Assembly.</title>
        <authorList>
            <person name="Gallardo-Escarate C."/>
        </authorList>
    </citation>
    <scope>NUCLEOTIDE SEQUENCE [LARGE SCALE GENOMIC DNA]</scope>
</reference>
<sequence>MASEINPLCRGCGTQNEEPLYLLHECPQFMTEGTQLFDHQQAFQGHSISSLSSFFTSTGIGNWLEGAISSHLCYASKDVTFTI</sequence>
<evidence type="ECO:0000313" key="1">
    <source>
        <dbReference type="EMBL" id="QQP40612.1"/>
    </source>
</evidence>
<keyword evidence="2" id="KW-1185">Reference proteome</keyword>